<evidence type="ECO:0000313" key="2">
    <source>
        <dbReference type="EMBL" id="KHJ97925.1"/>
    </source>
</evidence>
<organism evidence="2 3">
    <name type="scientific">Oesophagostomum dentatum</name>
    <name type="common">Nodular worm</name>
    <dbReference type="NCBI Taxonomy" id="61180"/>
    <lineage>
        <taxon>Eukaryota</taxon>
        <taxon>Metazoa</taxon>
        <taxon>Ecdysozoa</taxon>
        <taxon>Nematoda</taxon>
        <taxon>Chromadorea</taxon>
        <taxon>Rhabditida</taxon>
        <taxon>Rhabditina</taxon>
        <taxon>Rhabditomorpha</taxon>
        <taxon>Strongyloidea</taxon>
        <taxon>Strongylidae</taxon>
        <taxon>Oesophagostomum</taxon>
    </lineage>
</organism>
<name>A0A0B1TR98_OESDE</name>
<reference evidence="2 3" key="1">
    <citation type="submission" date="2014-03" db="EMBL/GenBank/DDBJ databases">
        <title>Draft genome of the hookworm Oesophagostomum dentatum.</title>
        <authorList>
            <person name="Mitreva M."/>
        </authorList>
    </citation>
    <scope>NUCLEOTIDE SEQUENCE [LARGE SCALE GENOMIC DNA]</scope>
    <source>
        <strain evidence="2 3">OD-Hann</strain>
    </source>
</reference>
<dbReference type="Proteomes" id="UP000053660">
    <property type="component" value="Unassembled WGS sequence"/>
</dbReference>
<protein>
    <submittedName>
        <fullName evidence="2">Uncharacterized protein</fullName>
    </submittedName>
</protein>
<dbReference type="EMBL" id="KN549379">
    <property type="protein sequence ID" value="KHJ97925.1"/>
    <property type="molecule type" value="Genomic_DNA"/>
</dbReference>
<sequence length="120" mass="13444">MVTPTSPDTILAFRTLYHELFKHLAWDSLSGASKWDTMKTVGLLASSADCHTHQHQAEGSSVTRRKSADSEELEATATRVGRGRIRHTSDILQTTSDINFRHINVNNSFSFLVTMRLLSK</sequence>
<feature type="region of interest" description="Disordered" evidence="1">
    <location>
        <begin position="52"/>
        <end position="80"/>
    </location>
</feature>
<dbReference type="AlphaFoldDB" id="A0A0B1TR98"/>
<evidence type="ECO:0000313" key="3">
    <source>
        <dbReference type="Proteomes" id="UP000053660"/>
    </source>
</evidence>
<evidence type="ECO:0000256" key="1">
    <source>
        <dbReference type="SAM" id="MobiDB-lite"/>
    </source>
</evidence>
<accession>A0A0B1TR98</accession>
<gene>
    <name evidence="2" type="ORF">OESDEN_02101</name>
</gene>
<keyword evidence="3" id="KW-1185">Reference proteome</keyword>
<proteinExistence type="predicted"/>